<dbReference type="AlphaFoldDB" id="A0AAU8Q3R4"/>
<dbReference type="InterPro" id="IPR029063">
    <property type="entry name" value="SAM-dependent_MTases_sf"/>
</dbReference>
<accession>A0AAU8Q3R4</accession>
<dbReference type="PANTHER" id="PTHR43591:SF24">
    <property type="entry name" value="2-METHOXY-6-POLYPRENYL-1,4-BENZOQUINOL METHYLASE, MITOCHONDRIAL"/>
    <property type="match status" value="1"/>
</dbReference>
<evidence type="ECO:0000259" key="1">
    <source>
        <dbReference type="Pfam" id="PF08241"/>
    </source>
</evidence>
<organism evidence="2 3">
    <name type="scientific">Desulfofundulus kuznetsovii (strain DSM 6115 / VKM B-1805 / 17)</name>
    <name type="common">Desulfotomaculum kuznetsovii</name>
    <dbReference type="NCBI Taxonomy" id="760568"/>
    <lineage>
        <taxon>Bacteria</taxon>
        <taxon>Bacillati</taxon>
        <taxon>Bacillota</taxon>
        <taxon>Clostridia</taxon>
        <taxon>Eubacteriales</taxon>
        <taxon>Peptococcaceae</taxon>
        <taxon>Desulfofundulus</taxon>
    </lineage>
</organism>
<reference evidence="3" key="1">
    <citation type="submission" date="2011-05" db="EMBL/GenBank/DDBJ databases">
        <title>Complete sequence of Desulfotomaculum kuznetsovii DSM 6115.</title>
        <authorList>
            <person name="Lucas S."/>
            <person name="Han J."/>
            <person name="Lapidus A."/>
            <person name="Cheng J.-F."/>
            <person name="Goodwin L."/>
            <person name="Pitluck S."/>
            <person name="Peters L."/>
            <person name="Mikhailova N."/>
            <person name="Lu M."/>
            <person name="Saunders E."/>
            <person name="Han C."/>
            <person name="Tapia R."/>
            <person name="Land M."/>
            <person name="Hauser L."/>
            <person name="Kyrpides N."/>
            <person name="Ivanova N."/>
            <person name="Pagani I."/>
            <person name="Nazina T."/>
            <person name="Ivanova A."/>
            <person name="Parshina S."/>
            <person name="Kuever J."/>
            <person name="Muyzer G."/>
            <person name="Plugge C."/>
            <person name="Stams A."/>
            <person name="Woyke T."/>
        </authorList>
    </citation>
    <scope>NUCLEOTIDE SEQUENCE [LARGE SCALE GENOMIC DNA]</scope>
    <source>
        <strain evidence="3">DSM 6115 / VKM B-1805 / 17</strain>
    </source>
</reference>
<dbReference type="PANTHER" id="PTHR43591">
    <property type="entry name" value="METHYLTRANSFERASE"/>
    <property type="match status" value="1"/>
</dbReference>
<evidence type="ECO:0000313" key="2">
    <source>
        <dbReference type="EMBL" id="AEG15628.1"/>
    </source>
</evidence>
<dbReference type="KEGG" id="dku:Desku_2077"/>
<dbReference type="Pfam" id="PF08241">
    <property type="entry name" value="Methyltransf_11"/>
    <property type="match status" value="1"/>
</dbReference>
<evidence type="ECO:0000313" key="3">
    <source>
        <dbReference type="Proteomes" id="UP000009229"/>
    </source>
</evidence>
<dbReference type="GO" id="GO:0032259">
    <property type="term" value="P:methylation"/>
    <property type="evidence" value="ECO:0007669"/>
    <property type="project" value="UniProtKB-KW"/>
</dbReference>
<gene>
    <name evidence="2" type="ordered locus">Desku_2077</name>
</gene>
<keyword evidence="2" id="KW-0808">Transferase</keyword>
<protein>
    <submittedName>
        <fullName evidence="2">Methyltransferase type 11</fullName>
    </submittedName>
</protein>
<dbReference type="Gene3D" id="3.40.50.150">
    <property type="entry name" value="Vaccinia Virus protein VP39"/>
    <property type="match status" value="1"/>
</dbReference>
<feature type="domain" description="Methyltransferase type 11" evidence="1">
    <location>
        <begin position="45"/>
        <end position="140"/>
    </location>
</feature>
<keyword evidence="2" id="KW-0489">Methyltransferase</keyword>
<dbReference type="CDD" id="cd02440">
    <property type="entry name" value="AdoMet_MTases"/>
    <property type="match status" value="1"/>
</dbReference>
<proteinExistence type="predicted"/>
<dbReference type="RefSeq" id="WP_013823142.1">
    <property type="nucleotide sequence ID" value="NC_015573.1"/>
</dbReference>
<sequence length="229" mass="24930">MKQLFDDKAGSYDSWYQTAAGRFVDRVEKEAVLAYLEPRPGMSVLDIGCGTGNYSLELARRGLRVTGLDISPGMLAKARAKAEAEGLPVEFVLGDAGQLPFRDNSFDGVISVSALEFLPDPGAALREAYRVLKPCGRLVVGVIGRDSSWGHFYAGKACRDPGSVFNRARFYTLDELRRVMPGGSVRVRAVLFTPPDFDYRQEQAAQELETAAVKAGRTDGGFICAVLVK</sequence>
<name>A0AAU8Q3R4_DESK7</name>
<dbReference type="GO" id="GO:0008757">
    <property type="term" value="F:S-adenosylmethionine-dependent methyltransferase activity"/>
    <property type="evidence" value="ECO:0007669"/>
    <property type="project" value="InterPro"/>
</dbReference>
<dbReference type="SUPFAM" id="SSF53335">
    <property type="entry name" value="S-adenosyl-L-methionine-dependent methyltransferases"/>
    <property type="match status" value="1"/>
</dbReference>
<dbReference type="Proteomes" id="UP000009229">
    <property type="component" value="Chromosome"/>
</dbReference>
<dbReference type="InterPro" id="IPR013216">
    <property type="entry name" value="Methyltransf_11"/>
</dbReference>
<dbReference type="EMBL" id="CP002770">
    <property type="protein sequence ID" value="AEG15628.1"/>
    <property type="molecule type" value="Genomic_DNA"/>
</dbReference>
<keyword evidence="3" id="KW-1185">Reference proteome</keyword>